<dbReference type="PRINTS" id="PR00344">
    <property type="entry name" value="BCTRLSENSOR"/>
</dbReference>
<accession>A0AAE3ZRL0</accession>
<dbReference type="InterPro" id="IPR005467">
    <property type="entry name" value="His_kinase_dom"/>
</dbReference>
<dbReference type="SMART" id="SM00388">
    <property type="entry name" value="HisKA"/>
    <property type="match status" value="1"/>
</dbReference>
<dbReference type="PANTHER" id="PTHR43711">
    <property type="entry name" value="TWO-COMPONENT HISTIDINE KINASE"/>
    <property type="match status" value="1"/>
</dbReference>
<protein>
    <recommendedName>
        <fullName evidence="3">histidine kinase</fullName>
        <ecNumber evidence="3">2.7.13.3</ecNumber>
    </recommendedName>
</protein>
<comment type="subcellular location">
    <subcellularLocation>
        <location evidence="2">Cell membrane</location>
    </subcellularLocation>
</comment>
<dbReference type="EC" id="2.7.13.3" evidence="3"/>
<feature type="domain" description="HAMP" evidence="12">
    <location>
        <begin position="322"/>
        <end position="372"/>
    </location>
</feature>
<dbReference type="CDD" id="cd00075">
    <property type="entry name" value="HATPase"/>
    <property type="match status" value="1"/>
</dbReference>
<dbReference type="FunFam" id="3.30.565.10:FF:000006">
    <property type="entry name" value="Sensor histidine kinase WalK"/>
    <property type="match status" value="1"/>
</dbReference>
<gene>
    <name evidence="13" type="ORF">J2S44_002825</name>
</gene>
<dbReference type="Gene3D" id="1.10.287.130">
    <property type="match status" value="1"/>
</dbReference>
<dbReference type="RefSeq" id="WP_310413163.1">
    <property type="nucleotide sequence ID" value="NZ_JAVDYC010000001.1"/>
</dbReference>
<dbReference type="Pfam" id="PF00512">
    <property type="entry name" value="HisKA"/>
    <property type="match status" value="1"/>
</dbReference>
<dbReference type="InterPro" id="IPR003594">
    <property type="entry name" value="HATPase_dom"/>
</dbReference>
<keyword evidence="7 13" id="KW-0418">Kinase</keyword>
<comment type="catalytic activity">
    <reaction evidence="1">
        <text>ATP + protein L-histidine = ADP + protein N-phospho-L-histidine.</text>
        <dbReference type="EC" id="2.7.13.3"/>
    </reaction>
</comment>
<dbReference type="Gene3D" id="6.10.340.10">
    <property type="match status" value="1"/>
</dbReference>
<dbReference type="InterPro" id="IPR036890">
    <property type="entry name" value="HATPase_C_sf"/>
</dbReference>
<dbReference type="CDD" id="cd00082">
    <property type="entry name" value="HisKA"/>
    <property type="match status" value="1"/>
</dbReference>
<organism evidence="13 14">
    <name type="scientific">Catenuloplanes niger</name>
    <dbReference type="NCBI Taxonomy" id="587534"/>
    <lineage>
        <taxon>Bacteria</taxon>
        <taxon>Bacillati</taxon>
        <taxon>Actinomycetota</taxon>
        <taxon>Actinomycetes</taxon>
        <taxon>Micromonosporales</taxon>
        <taxon>Micromonosporaceae</taxon>
        <taxon>Catenuloplanes</taxon>
    </lineage>
</organism>
<dbReference type="SMART" id="SM00304">
    <property type="entry name" value="HAMP"/>
    <property type="match status" value="1"/>
</dbReference>
<dbReference type="GO" id="GO:0005886">
    <property type="term" value="C:plasma membrane"/>
    <property type="evidence" value="ECO:0007669"/>
    <property type="project" value="UniProtKB-SubCell"/>
</dbReference>
<dbReference type="Gene3D" id="3.30.565.10">
    <property type="entry name" value="Histidine kinase-like ATPase, C-terminal domain"/>
    <property type="match status" value="1"/>
</dbReference>
<evidence type="ECO:0000256" key="3">
    <source>
        <dbReference type="ARBA" id="ARBA00012438"/>
    </source>
</evidence>
<sequence>MTGRAVPPHRSLLVRLLATSMLIAVCAVAATAWLTVQLTTRAVTQERSRTLASDTDVYDAVVAYAAGHDSWAGVDALIRRQAELTGTRIALTTPDRALIAASAPDAPDAVAASDVPTATVDPLRLDRGVRVTGGRIDPRAVGPYRLTDAERDRLRRYADIQVACLRRATVLAEVVELPSGRPVLREVTGEPPPITPCDPAALAEPVESERQPLRDLTALTTVCVERWLSTEVRFTITPDFAPRYDDAPPDADRDRRVRECVEEARRDQLRPYVAPPALLFVTGPAAPQTGPVTLSTANTLRIAGTAALILLLTLAVTVVAGRRLVRPLRALTEAARRPADRQEPVPVTTRDEIGYLAAAFNDLSARRQALEQQRNAMVNDIAHELRTPLTNIRTWLETARDGAVEVDQEVLDLLVEESVLLHHVVDDLRDIAALEAGSLRVHPEPTYVRDLLEQLVEAHRGLGAVTLDAGRHDPEVQVDPVRLRQIVGNLVSNAIRHTPAGGTVTVRLGTRPGRLVISVTDTGPGIAAADLPRVFDRFWRADTSRTRATGGSGLGLPIARQLARAHGGDVTVASVPGHGATFTVVLPGASVVGGDGADVGQG</sequence>
<dbReference type="EMBL" id="JAVDYC010000001">
    <property type="protein sequence ID" value="MDR7322575.1"/>
    <property type="molecule type" value="Genomic_DNA"/>
</dbReference>
<feature type="transmembrane region" description="Helical" evidence="10">
    <location>
        <begin position="12"/>
        <end position="34"/>
    </location>
</feature>
<dbReference type="SUPFAM" id="SSF55874">
    <property type="entry name" value="ATPase domain of HSP90 chaperone/DNA topoisomerase II/histidine kinase"/>
    <property type="match status" value="1"/>
</dbReference>
<dbReference type="GO" id="GO:0000155">
    <property type="term" value="F:phosphorelay sensor kinase activity"/>
    <property type="evidence" value="ECO:0007669"/>
    <property type="project" value="InterPro"/>
</dbReference>
<keyword evidence="14" id="KW-1185">Reference proteome</keyword>
<evidence type="ECO:0000313" key="14">
    <source>
        <dbReference type="Proteomes" id="UP001183629"/>
    </source>
</evidence>
<evidence type="ECO:0000259" key="12">
    <source>
        <dbReference type="PROSITE" id="PS50885"/>
    </source>
</evidence>
<evidence type="ECO:0000256" key="7">
    <source>
        <dbReference type="ARBA" id="ARBA00022777"/>
    </source>
</evidence>
<keyword evidence="6 10" id="KW-0812">Transmembrane</keyword>
<dbReference type="InterPro" id="IPR004358">
    <property type="entry name" value="Sig_transdc_His_kin-like_C"/>
</dbReference>
<evidence type="ECO:0000256" key="5">
    <source>
        <dbReference type="ARBA" id="ARBA00022679"/>
    </source>
</evidence>
<evidence type="ECO:0000259" key="11">
    <source>
        <dbReference type="PROSITE" id="PS50109"/>
    </source>
</evidence>
<dbReference type="InterPro" id="IPR003661">
    <property type="entry name" value="HisK_dim/P_dom"/>
</dbReference>
<keyword evidence="8 10" id="KW-1133">Transmembrane helix</keyword>
<name>A0AAE3ZRL0_9ACTN</name>
<dbReference type="SMART" id="SM00387">
    <property type="entry name" value="HATPase_c"/>
    <property type="match status" value="1"/>
</dbReference>
<evidence type="ECO:0000256" key="9">
    <source>
        <dbReference type="ARBA" id="ARBA00023012"/>
    </source>
</evidence>
<dbReference type="InterPro" id="IPR050736">
    <property type="entry name" value="Sensor_HK_Regulatory"/>
</dbReference>
<keyword evidence="10" id="KW-0472">Membrane</keyword>
<dbReference type="SUPFAM" id="SSF158472">
    <property type="entry name" value="HAMP domain-like"/>
    <property type="match status" value="1"/>
</dbReference>
<dbReference type="CDD" id="cd06225">
    <property type="entry name" value="HAMP"/>
    <property type="match status" value="1"/>
</dbReference>
<dbReference type="Proteomes" id="UP001183629">
    <property type="component" value="Unassembled WGS sequence"/>
</dbReference>
<evidence type="ECO:0000313" key="13">
    <source>
        <dbReference type="EMBL" id="MDR7322575.1"/>
    </source>
</evidence>
<comment type="caution">
    <text evidence="13">The sequence shown here is derived from an EMBL/GenBank/DDBJ whole genome shotgun (WGS) entry which is preliminary data.</text>
</comment>
<evidence type="ECO:0000256" key="1">
    <source>
        <dbReference type="ARBA" id="ARBA00000085"/>
    </source>
</evidence>
<reference evidence="13 14" key="1">
    <citation type="submission" date="2023-07" db="EMBL/GenBank/DDBJ databases">
        <title>Sequencing the genomes of 1000 actinobacteria strains.</title>
        <authorList>
            <person name="Klenk H.-P."/>
        </authorList>
    </citation>
    <scope>NUCLEOTIDE SEQUENCE [LARGE SCALE GENOMIC DNA]</scope>
    <source>
        <strain evidence="13 14">DSM 44711</strain>
    </source>
</reference>
<keyword evidence="5 13" id="KW-0808">Transferase</keyword>
<feature type="domain" description="Histidine kinase" evidence="11">
    <location>
        <begin position="380"/>
        <end position="590"/>
    </location>
</feature>
<evidence type="ECO:0000256" key="6">
    <source>
        <dbReference type="ARBA" id="ARBA00022692"/>
    </source>
</evidence>
<evidence type="ECO:0000256" key="4">
    <source>
        <dbReference type="ARBA" id="ARBA00022553"/>
    </source>
</evidence>
<keyword evidence="4" id="KW-0597">Phosphoprotein</keyword>
<dbReference type="PANTHER" id="PTHR43711:SF1">
    <property type="entry name" value="HISTIDINE KINASE 1"/>
    <property type="match status" value="1"/>
</dbReference>
<keyword evidence="9" id="KW-0902">Two-component regulatory system</keyword>
<dbReference type="Pfam" id="PF00672">
    <property type="entry name" value="HAMP"/>
    <property type="match status" value="1"/>
</dbReference>
<dbReference type="PROSITE" id="PS50109">
    <property type="entry name" value="HIS_KIN"/>
    <property type="match status" value="1"/>
</dbReference>
<dbReference type="AlphaFoldDB" id="A0AAE3ZRL0"/>
<proteinExistence type="predicted"/>
<dbReference type="InterPro" id="IPR036097">
    <property type="entry name" value="HisK_dim/P_sf"/>
</dbReference>
<evidence type="ECO:0000256" key="10">
    <source>
        <dbReference type="SAM" id="Phobius"/>
    </source>
</evidence>
<dbReference type="InterPro" id="IPR003660">
    <property type="entry name" value="HAMP_dom"/>
</dbReference>
<dbReference type="PROSITE" id="PS50885">
    <property type="entry name" value="HAMP"/>
    <property type="match status" value="1"/>
</dbReference>
<evidence type="ECO:0000256" key="2">
    <source>
        <dbReference type="ARBA" id="ARBA00004236"/>
    </source>
</evidence>
<evidence type="ECO:0000256" key="8">
    <source>
        <dbReference type="ARBA" id="ARBA00022989"/>
    </source>
</evidence>
<dbReference type="Pfam" id="PF02518">
    <property type="entry name" value="HATPase_c"/>
    <property type="match status" value="1"/>
</dbReference>
<dbReference type="SUPFAM" id="SSF47384">
    <property type="entry name" value="Homodimeric domain of signal transducing histidine kinase"/>
    <property type="match status" value="1"/>
</dbReference>